<feature type="region of interest" description="Disordered" evidence="1">
    <location>
        <begin position="93"/>
        <end position="140"/>
    </location>
</feature>
<feature type="compositionally biased region" description="Polar residues" evidence="1">
    <location>
        <begin position="111"/>
        <end position="120"/>
    </location>
</feature>
<feature type="region of interest" description="Disordered" evidence="1">
    <location>
        <begin position="169"/>
        <end position="192"/>
    </location>
</feature>
<protein>
    <submittedName>
        <fullName evidence="2">Uncharacterized protein</fullName>
    </submittedName>
</protein>
<keyword evidence="3" id="KW-1185">Reference proteome</keyword>
<accession>A0ABV7TI45</accession>
<dbReference type="RefSeq" id="WP_386736261.1">
    <property type="nucleotide sequence ID" value="NZ_JBHRXI010000016.1"/>
</dbReference>
<organism evidence="2 3">
    <name type="scientific">Lutimaribacter marinistellae</name>
    <dbReference type="NCBI Taxonomy" id="1820329"/>
    <lineage>
        <taxon>Bacteria</taxon>
        <taxon>Pseudomonadati</taxon>
        <taxon>Pseudomonadota</taxon>
        <taxon>Alphaproteobacteria</taxon>
        <taxon>Rhodobacterales</taxon>
        <taxon>Roseobacteraceae</taxon>
        <taxon>Lutimaribacter</taxon>
    </lineage>
</organism>
<evidence type="ECO:0000313" key="2">
    <source>
        <dbReference type="EMBL" id="MFC3614985.1"/>
    </source>
</evidence>
<feature type="compositionally biased region" description="Low complexity" evidence="1">
    <location>
        <begin position="93"/>
        <end position="102"/>
    </location>
</feature>
<dbReference type="EMBL" id="JBHRXI010000016">
    <property type="protein sequence ID" value="MFC3614985.1"/>
    <property type="molecule type" value="Genomic_DNA"/>
</dbReference>
<dbReference type="Proteomes" id="UP001595629">
    <property type="component" value="Unassembled WGS sequence"/>
</dbReference>
<sequence>MTRLLLIVAFVALVGIGVFYALDETATTTAETDTTTETLSSDLAEAVDNAATEIGEATAETEQAAESVAAEAERNAEEIAAASERAAEQAAAEIENAATQAEESAERVASETEQAAQNSLEAAENATERAAQQGREALAETETALNDAADEIAAETNSLASILENDGSEPAAGAVENETQPSTDVQSDAVPATEDADGGALLQAFRQEDLLTVQGFDFDRMANAVERSSLADETKEEVMSVLRDIRENPGTFLDKSAELREILSN</sequence>
<reference evidence="3" key="1">
    <citation type="journal article" date="2019" name="Int. J. Syst. Evol. Microbiol.">
        <title>The Global Catalogue of Microorganisms (GCM) 10K type strain sequencing project: providing services to taxonomists for standard genome sequencing and annotation.</title>
        <authorList>
            <consortium name="The Broad Institute Genomics Platform"/>
            <consortium name="The Broad Institute Genome Sequencing Center for Infectious Disease"/>
            <person name="Wu L."/>
            <person name="Ma J."/>
        </authorList>
    </citation>
    <scope>NUCLEOTIDE SEQUENCE [LARGE SCALE GENOMIC DNA]</scope>
    <source>
        <strain evidence="3">KCTC 42911</strain>
    </source>
</reference>
<feature type="compositionally biased region" description="Polar residues" evidence="1">
    <location>
        <begin position="177"/>
        <end position="186"/>
    </location>
</feature>
<proteinExistence type="predicted"/>
<gene>
    <name evidence="2" type="ORF">ACFORG_14540</name>
</gene>
<evidence type="ECO:0000256" key="1">
    <source>
        <dbReference type="SAM" id="MobiDB-lite"/>
    </source>
</evidence>
<evidence type="ECO:0000313" key="3">
    <source>
        <dbReference type="Proteomes" id="UP001595629"/>
    </source>
</evidence>
<name>A0ABV7TI45_9RHOB</name>
<comment type="caution">
    <text evidence="2">The sequence shown here is derived from an EMBL/GenBank/DDBJ whole genome shotgun (WGS) entry which is preliminary data.</text>
</comment>